<protein>
    <submittedName>
        <fullName evidence="1">Uncharacterized protein</fullName>
    </submittedName>
</protein>
<name>A0A0K9G960_9BACI</name>
<reference evidence="2" key="1">
    <citation type="submission" date="2015-07" db="EMBL/GenBank/DDBJ databases">
        <title>Genome sequencing project for genomic taxonomy and phylogenomics of Bacillus-like bacteria.</title>
        <authorList>
            <person name="Liu B."/>
            <person name="Wang J."/>
            <person name="Zhu Y."/>
            <person name="Liu G."/>
            <person name="Chen Q."/>
            <person name="Chen Z."/>
            <person name="Lan J."/>
            <person name="Che J."/>
            <person name="Ge C."/>
            <person name="Shi H."/>
            <person name="Pan Z."/>
            <person name="Liu X."/>
        </authorList>
    </citation>
    <scope>NUCLEOTIDE SEQUENCE [LARGE SCALE GENOMIC DNA]</scope>
    <source>
        <strain evidence="2">FJAT-27997</strain>
    </source>
</reference>
<evidence type="ECO:0000313" key="1">
    <source>
        <dbReference type="EMBL" id="KMY42777.1"/>
    </source>
</evidence>
<comment type="caution">
    <text evidence="1">The sequence shown here is derived from an EMBL/GenBank/DDBJ whole genome shotgun (WGS) entry which is preliminary data.</text>
</comment>
<dbReference type="Proteomes" id="UP000037146">
    <property type="component" value="Unassembled WGS sequence"/>
</dbReference>
<dbReference type="OrthoDB" id="2860918at2"/>
<organism evidence="1 2">
    <name type="scientific">Peribacillus loiseleuriae</name>
    <dbReference type="NCBI Taxonomy" id="1679170"/>
    <lineage>
        <taxon>Bacteria</taxon>
        <taxon>Bacillati</taxon>
        <taxon>Bacillota</taxon>
        <taxon>Bacilli</taxon>
        <taxon>Bacillales</taxon>
        <taxon>Bacillaceae</taxon>
        <taxon>Peribacillus</taxon>
    </lineage>
</organism>
<dbReference type="EMBL" id="LFZW01000002">
    <property type="protein sequence ID" value="KMY42777.1"/>
    <property type="molecule type" value="Genomic_DNA"/>
</dbReference>
<evidence type="ECO:0000313" key="2">
    <source>
        <dbReference type="Proteomes" id="UP000037146"/>
    </source>
</evidence>
<dbReference type="PATRIC" id="fig|1679170.3.peg.5445"/>
<accession>A0A0K9G960</accession>
<dbReference type="RefSeq" id="WP_049683999.1">
    <property type="nucleotide sequence ID" value="NZ_LFZW01000002.1"/>
</dbReference>
<gene>
    <name evidence="1" type="ORF">AC625_24290</name>
</gene>
<sequence length="159" mass="17759">MSKGKMVPGKGFQYTPKTTIEWADEFNELLNNYSSRNELMSTLLEDGLRVRNGLYKENGIFIPMGTFTNDQLALLKTEEGKRILYNVVSLMLGNPESATFVHQMVQPTSSEIKPVSRQIKSTDVIKDGEIAEEANKGVTETNEALSKLLKLGRMTNLKG</sequence>
<proteinExistence type="predicted"/>
<keyword evidence="2" id="KW-1185">Reference proteome</keyword>
<dbReference type="AlphaFoldDB" id="A0A0K9G960"/>